<proteinExistence type="predicted"/>
<dbReference type="Proteomes" id="UP000619238">
    <property type="component" value="Unassembled WGS sequence"/>
</dbReference>
<keyword evidence="5" id="KW-1185">Reference proteome</keyword>
<organism evidence="4 5">
    <name type="scientific">Kordia aestuariivivens</name>
    <dbReference type="NCBI Taxonomy" id="2759037"/>
    <lineage>
        <taxon>Bacteria</taxon>
        <taxon>Pseudomonadati</taxon>
        <taxon>Bacteroidota</taxon>
        <taxon>Flavobacteriia</taxon>
        <taxon>Flavobacteriales</taxon>
        <taxon>Flavobacteriaceae</taxon>
        <taxon>Kordia</taxon>
    </lineage>
</organism>
<feature type="domain" description="AprA-like N-terminal" evidence="2">
    <location>
        <begin position="11"/>
        <end position="78"/>
    </location>
</feature>
<dbReference type="InterPro" id="IPR056393">
    <property type="entry name" value="AprA-like_MT2"/>
</dbReference>
<keyword evidence="4" id="KW-0489">Methyltransferase</keyword>
<reference evidence="4 5" key="1">
    <citation type="submission" date="2020-07" db="EMBL/GenBank/DDBJ databases">
        <title>Description of Kordia aestuariivivens sp. nov., isolated from a tidal flat.</title>
        <authorList>
            <person name="Park S."/>
            <person name="Yoon J.-H."/>
        </authorList>
    </citation>
    <scope>NUCLEOTIDE SEQUENCE [LARGE SCALE GENOMIC DNA]</scope>
    <source>
        <strain evidence="4 5">YSTF-M3</strain>
    </source>
</reference>
<keyword evidence="4" id="KW-0808">Transferase</keyword>
<comment type="caution">
    <text evidence="4">The sequence shown here is derived from an EMBL/GenBank/DDBJ whole genome shotgun (WGS) entry which is preliminary data.</text>
</comment>
<dbReference type="GO" id="GO:0032259">
    <property type="term" value="P:methylation"/>
    <property type="evidence" value="ECO:0007669"/>
    <property type="project" value="UniProtKB-KW"/>
</dbReference>
<dbReference type="EMBL" id="JACGWS010000006">
    <property type="protein sequence ID" value="MBC8755250.1"/>
    <property type="molecule type" value="Genomic_DNA"/>
</dbReference>
<evidence type="ECO:0000313" key="4">
    <source>
        <dbReference type="EMBL" id="MBC8755250.1"/>
    </source>
</evidence>
<dbReference type="Pfam" id="PF23589">
    <property type="entry name" value="WHD_AprA"/>
    <property type="match status" value="1"/>
</dbReference>
<evidence type="ECO:0000259" key="2">
    <source>
        <dbReference type="Pfam" id="PF23526"/>
    </source>
</evidence>
<dbReference type="Pfam" id="PF23526">
    <property type="entry name" value="AprA_N"/>
    <property type="match status" value="1"/>
</dbReference>
<feature type="domain" description="AprA-like MT2-like" evidence="1">
    <location>
        <begin position="253"/>
        <end position="516"/>
    </location>
</feature>
<dbReference type="InterPro" id="IPR056395">
    <property type="entry name" value="WH_AprA"/>
</dbReference>
<dbReference type="SUPFAM" id="SSF53335">
    <property type="entry name" value="S-adenosyl-L-methionine-dependent methyltransferases"/>
    <property type="match status" value="1"/>
</dbReference>
<name>A0ABR7Q9L6_9FLAO</name>
<gene>
    <name evidence="4" type="ORF">H2O64_11235</name>
</gene>
<dbReference type="Pfam" id="PF23525">
    <property type="entry name" value="Methyltransf_36"/>
    <property type="match status" value="1"/>
</dbReference>
<evidence type="ECO:0000259" key="3">
    <source>
        <dbReference type="Pfam" id="PF23589"/>
    </source>
</evidence>
<sequence length="519" mass="58755">MNLTKEERRAFRSLLFKHQDGIAITAIIAILDRHSIFDFLATKKTTSVAEILQEHPQFHAGYLNIALRSLASQGILTYTVTDTETHLETTSKFIAFQRHITHYATFNQLFAYYYELFQQPFQFPLPNPRKLYELASYLTNARKALSTDAYFQVEIATHLEGVLLAPLLVYLGYNADLESVEEATFLEDPSIQKLFSLLELYDGNSLTKKGSFLFTKSYAYGVTVSYTPIMCHIETYLTGDFLPFFQQDHLGNEQHVFRGVNVWGSGGSHATYFNKFDAVLVDIFNKPLAEQPKGIIDVGCGNGALLEHIFDLIWNQTQRRDDLGANKLILVGADYNKEALLSTKRNLEKANVWAEVVWGDIGNPAEIDQKLQELYGVKLEELLNVRSFLDHNRPFNAPHGDYKGELLSTGAFSHRGKQLHNKDVAQSLVEHFQKWKPYIKNHGLLFIELHTVAPNVVAENLGNTPCTAYDVTHGFSDQYIVELDVFLEAIAKAGSTIDPTHSYRFPSSEISTISINLIR</sequence>
<dbReference type="InterPro" id="IPR056394">
    <property type="entry name" value="AprA-like_N"/>
</dbReference>
<evidence type="ECO:0000259" key="1">
    <source>
        <dbReference type="Pfam" id="PF23525"/>
    </source>
</evidence>
<dbReference type="GO" id="GO:0008168">
    <property type="term" value="F:methyltransferase activity"/>
    <property type="evidence" value="ECO:0007669"/>
    <property type="project" value="UniProtKB-KW"/>
</dbReference>
<accession>A0ABR7Q9L6</accession>
<protein>
    <submittedName>
        <fullName evidence="4">Class I SAM-dependent methyltransferase</fullName>
    </submittedName>
</protein>
<evidence type="ECO:0000313" key="5">
    <source>
        <dbReference type="Proteomes" id="UP000619238"/>
    </source>
</evidence>
<feature type="domain" description="AprA winged helix" evidence="3">
    <location>
        <begin position="160"/>
        <end position="240"/>
    </location>
</feature>
<dbReference type="InterPro" id="IPR029063">
    <property type="entry name" value="SAM-dependent_MTases_sf"/>
</dbReference>
<dbReference type="Gene3D" id="3.40.50.150">
    <property type="entry name" value="Vaccinia Virus protein VP39"/>
    <property type="match status" value="1"/>
</dbReference>
<dbReference type="RefSeq" id="WP_187562300.1">
    <property type="nucleotide sequence ID" value="NZ_JACGWS010000006.1"/>
</dbReference>